<dbReference type="EMBL" id="KN727685">
    <property type="protein sequence ID" value="KIH65137.1"/>
    <property type="molecule type" value="Genomic_DNA"/>
</dbReference>
<dbReference type="InterPro" id="IPR028082">
    <property type="entry name" value="Peripla_BP_I"/>
</dbReference>
<dbReference type="Pfam" id="PF01094">
    <property type="entry name" value="ANF_receptor"/>
    <property type="match status" value="1"/>
</dbReference>
<evidence type="ECO:0000313" key="6">
    <source>
        <dbReference type="EMBL" id="KIH65137.1"/>
    </source>
</evidence>
<dbReference type="OrthoDB" id="5855204at2759"/>
<dbReference type="AlphaFoldDB" id="A0A0C2DQY7"/>
<evidence type="ECO:0000313" key="7">
    <source>
        <dbReference type="Proteomes" id="UP000054047"/>
    </source>
</evidence>
<organism evidence="6 7">
    <name type="scientific">Ancylostoma duodenale</name>
    <dbReference type="NCBI Taxonomy" id="51022"/>
    <lineage>
        <taxon>Eukaryota</taxon>
        <taxon>Metazoa</taxon>
        <taxon>Ecdysozoa</taxon>
        <taxon>Nematoda</taxon>
        <taxon>Chromadorea</taxon>
        <taxon>Rhabditida</taxon>
        <taxon>Rhabditina</taxon>
        <taxon>Rhabditomorpha</taxon>
        <taxon>Strongyloidea</taxon>
        <taxon>Ancylostomatidae</taxon>
        <taxon>Ancylostomatinae</taxon>
        <taxon>Ancylostoma</taxon>
    </lineage>
</organism>
<dbReference type="Gene3D" id="3.40.50.2300">
    <property type="match status" value="1"/>
</dbReference>
<name>A0A0C2DQY7_9BILA</name>
<dbReference type="InterPro" id="IPR001828">
    <property type="entry name" value="ANF_lig-bd_rcpt"/>
</dbReference>
<evidence type="ECO:0000256" key="2">
    <source>
        <dbReference type="ARBA" id="ARBA00022692"/>
    </source>
</evidence>
<comment type="subcellular location">
    <subcellularLocation>
        <location evidence="1">Membrane</location>
    </subcellularLocation>
</comment>
<sequence length="61" mass="6850">MTRQNVDVVIAPPCKMGAVMMAHLSTVYKNPALIWGYVTDSDFSNEQKYPWLTSITVNSKT</sequence>
<proteinExistence type="predicted"/>
<reference evidence="6 7" key="1">
    <citation type="submission" date="2013-12" db="EMBL/GenBank/DDBJ databases">
        <title>Draft genome of the parsitic nematode Ancylostoma duodenale.</title>
        <authorList>
            <person name="Mitreva M."/>
        </authorList>
    </citation>
    <scope>NUCLEOTIDE SEQUENCE [LARGE SCALE GENOMIC DNA]</scope>
    <source>
        <strain evidence="6 7">Zhejiang</strain>
    </source>
</reference>
<keyword evidence="4" id="KW-0472">Membrane</keyword>
<dbReference type="SUPFAM" id="SSF53822">
    <property type="entry name" value="Periplasmic binding protein-like I"/>
    <property type="match status" value="1"/>
</dbReference>
<protein>
    <recommendedName>
        <fullName evidence="5">Receptor ligand binding region domain-containing protein</fullName>
    </recommendedName>
</protein>
<keyword evidence="7" id="KW-1185">Reference proteome</keyword>
<keyword evidence="3" id="KW-1133">Transmembrane helix</keyword>
<keyword evidence="2" id="KW-0812">Transmembrane</keyword>
<evidence type="ECO:0000256" key="1">
    <source>
        <dbReference type="ARBA" id="ARBA00004370"/>
    </source>
</evidence>
<dbReference type="GO" id="GO:0016020">
    <property type="term" value="C:membrane"/>
    <property type="evidence" value="ECO:0007669"/>
    <property type="project" value="UniProtKB-SubCell"/>
</dbReference>
<evidence type="ECO:0000256" key="4">
    <source>
        <dbReference type="ARBA" id="ARBA00023136"/>
    </source>
</evidence>
<gene>
    <name evidence="6" type="ORF">ANCDUO_04543</name>
</gene>
<evidence type="ECO:0000256" key="3">
    <source>
        <dbReference type="ARBA" id="ARBA00022989"/>
    </source>
</evidence>
<evidence type="ECO:0000259" key="5">
    <source>
        <dbReference type="Pfam" id="PF01094"/>
    </source>
</evidence>
<accession>A0A0C2DQY7</accession>
<dbReference type="Proteomes" id="UP000054047">
    <property type="component" value="Unassembled WGS sequence"/>
</dbReference>
<feature type="domain" description="Receptor ligand binding region" evidence="5">
    <location>
        <begin position="3"/>
        <end position="59"/>
    </location>
</feature>